<feature type="transmembrane region" description="Helical" evidence="2">
    <location>
        <begin position="115"/>
        <end position="134"/>
    </location>
</feature>
<sequence>MSTANVHMPRGRRLPRLSDSEELPVYQPPRRKVYDVYEEDQSERESASASATPEGPEEDDQGYAQGEDEQGNYIIGSWRMGLFRSLGAAVFPNCFMSLVVPCVPLAQAVARIGWLNYWLALLLAMIFGLGWLALEGTAFYHLDSTFESTSYQSYYVDVDISPISTIFARNNFSYGAEAMLVEDVIRNQDNCLMDMVADKVCV</sequence>
<protein>
    <submittedName>
        <fullName evidence="3">Uncharacterized protein</fullName>
    </submittedName>
</protein>
<organism evidence="3 4">
    <name type="scientific">Lagenidium giganteum</name>
    <dbReference type="NCBI Taxonomy" id="4803"/>
    <lineage>
        <taxon>Eukaryota</taxon>
        <taxon>Sar</taxon>
        <taxon>Stramenopiles</taxon>
        <taxon>Oomycota</taxon>
        <taxon>Peronosporomycetes</taxon>
        <taxon>Pythiales</taxon>
        <taxon>Pythiaceae</taxon>
    </lineage>
</organism>
<dbReference type="AlphaFoldDB" id="A0AAV2YWY9"/>
<evidence type="ECO:0000256" key="2">
    <source>
        <dbReference type="SAM" id="Phobius"/>
    </source>
</evidence>
<comment type="caution">
    <text evidence="3">The sequence shown here is derived from an EMBL/GenBank/DDBJ whole genome shotgun (WGS) entry which is preliminary data.</text>
</comment>
<gene>
    <name evidence="3" type="ORF">N0F65_008796</name>
</gene>
<evidence type="ECO:0000313" key="4">
    <source>
        <dbReference type="Proteomes" id="UP001146120"/>
    </source>
</evidence>
<evidence type="ECO:0000313" key="3">
    <source>
        <dbReference type="EMBL" id="DAZ98670.1"/>
    </source>
</evidence>
<keyword evidence="2" id="KW-0472">Membrane</keyword>
<keyword evidence="2" id="KW-0812">Transmembrane</keyword>
<keyword evidence="4" id="KW-1185">Reference proteome</keyword>
<proteinExistence type="predicted"/>
<evidence type="ECO:0000256" key="1">
    <source>
        <dbReference type="SAM" id="MobiDB-lite"/>
    </source>
</evidence>
<keyword evidence="2" id="KW-1133">Transmembrane helix</keyword>
<feature type="compositionally biased region" description="Acidic residues" evidence="1">
    <location>
        <begin position="55"/>
        <end position="65"/>
    </location>
</feature>
<dbReference type="EMBL" id="DAKRPA010000100">
    <property type="protein sequence ID" value="DAZ98670.1"/>
    <property type="molecule type" value="Genomic_DNA"/>
</dbReference>
<reference evidence="3" key="2">
    <citation type="journal article" date="2023" name="Microbiol Resour">
        <title>Decontamination and Annotation of the Draft Genome Sequence of the Oomycete Lagenidium giganteum ARSEF 373.</title>
        <authorList>
            <person name="Morgan W.R."/>
            <person name="Tartar A."/>
        </authorList>
    </citation>
    <scope>NUCLEOTIDE SEQUENCE</scope>
    <source>
        <strain evidence="3">ARSEF 373</strain>
    </source>
</reference>
<accession>A0AAV2YWY9</accession>
<feature type="region of interest" description="Disordered" evidence="1">
    <location>
        <begin position="1"/>
        <end position="65"/>
    </location>
</feature>
<dbReference type="Proteomes" id="UP001146120">
    <property type="component" value="Unassembled WGS sequence"/>
</dbReference>
<name>A0AAV2YWY9_9STRA</name>
<feature type="transmembrane region" description="Helical" evidence="2">
    <location>
        <begin position="86"/>
        <end position="109"/>
    </location>
</feature>
<reference evidence="3" key="1">
    <citation type="submission" date="2022-11" db="EMBL/GenBank/DDBJ databases">
        <authorList>
            <person name="Morgan W.R."/>
            <person name="Tartar A."/>
        </authorList>
    </citation>
    <scope>NUCLEOTIDE SEQUENCE</scope>
    <source>
        <strain evidence="3">ARSEF 373</strain>
    </source>
</reference>